<evidence type="ECO:0000313" key="1">
    <source>
        <dbReference type="EMBL" id="AOT25504.1"/>
    </source>
</evidence>
<organism evidence="1 2">
    <name type="scientific">Mycobacterium phage BabyRay</name>
    <dbReference type="NCBI Taxonomy" id="1897486"/>
    <lineage>
        <taxon>Viruses</taxon>
        <taxon>Duplodnaviria</taxon>
        <taxon>Heunggongvirae</taxon>
        <taxon>Uroviricota</taxon>
        <taxon>Caudoviricetes</taxon>
        <taxon>Veracruzvirus</taxon>
        <taxon>Veracruzvirus babyboy</taxon>
    </lineage>
</organism>
<sequence length="51" mass="5801">MMPLRAKCRSCPWESRAARSRVLGKAVLIHEVMTGHRVKVTPKGDLTDVRR</sequence>
<evidence type="ECO:0000313" key="2">
    <source>
        <dbReference type="Proteomes" id="UP000226245"/>
    </source>
</evidence>
<gene>
    <name evidence="1" type="ORF">SEA_BABYRAY_76</name>
</gene>
<proteinExistence type="predicted"/>
<reference evidence="1 2" key="1">
    <citation type="submission" date="2016-08" db="EMBL/GenBank/DDBJ databases">
        <authorList>
            <person name="DeLong Z."/>
            <person name="DeVault B."/>
            <person name="Huffman J."/>
            <person name="Scuttaro V."/>
            <person name="Woodford M."/>
            <person name="Washington J.M."/>
            <person name="Klyczek K."/>
            <person name="Garlena R.A."/>
            <person name="Russell D.A."/>
            <person name="Pope W.H."/>
            <person name="Jacobs-Sera D."/>
            <person name="Hendrix R.W."/>
            <person name="Hatfull G.F."/>
        </authorList>
    </citation>
    <scope>NUCLEOTIDE SEQUENCE [LARGE SCALE GENOMIC DNA]</scope>
</reference>
<keyword evidence="2" id="KW-1185">Reference proteome</keyword>
<name>A0A1D8EWB0_9CAUD</name>
<dbReference type="Proteomes" id="UP000226245">
    <property type="component" value="Segment"/>
</dbReference>
<protein>
    <submittedName>
        <fullName evidence="1">Uncharacterized protein</fullName>
    </submittedName>
</protein>
<accession>A0A1D8EWB0</accession>
<dbReference type="EMBL" id="KX683423">
    <property type="protein sequence ID" value="AOT25504.1"/>
    <property type="molecule type" value="Genomic_DNA"/>
</dbReference>